<reference evidence="2" key="2">
    <citation type="submission" date="2021-01" db="EMBL/GenBank/DDBJ databases">
        <authorList>
            <person name="Schikora-Tamarit M.A."/>
        </authorList>
    </citation>
    <scope>NUCLEOTIDE SEQUENCE</scope>
    <source>
        <strain evidence="2">CBS6341</strain>
    </source>
</reference>
<feature type="compositionally biased region" description="Polar residues" evidence="1">
    <location>
        <begin position="288"/>
        <end position="299"/>
    </location>
</feature>
<keyword evidence="3" id="KW-1185">Reference proteome</keyword>
<feature type="compositionally biased region" description="Polar residues" evidence="1">
    <location>
        <begin position="154"/>
        <end position="170"/>
    </location>
</feature>
<proteinExistence type="predicted"/>
<dbReference type="Proteomes" id="UP000769528">
    <property type="component" value="Unassembled WGS sequence"/>
</dbReference>
<feature type="compositionally biased region" description="Acidic residues" evidence="1">
    <location>
        <begin position="379"/>
        <end position="391"/>
    </location>
</feature>
<evidence type="ECO:0000256" key="1">
    <source>
        <dbReference type="SAM" id="MobiDB-lite"/>
    </source>
</evidence>
<feature type="region of interest" description="Disordered" evidence="1">
    <location>
        <begin position="87"/>
        <end position="310"/>
    </location>
</feature>
<comment type="caution">
    <text evidence="2">The sequence shown here is derived from an EMBL/GenBank/DDBJ whole genome shotgun (WGS) entry which is preliminary data.</text>
</comment>
<feature type="compositionally biased region" description="Polar residues" evidence="1">
    <location>
        <begin position="263"/>
        <end position="281"/>
    </location>
</feature>
<reference evidence="2" key="1">
    <citation type="journal article" date="2021" name="Open Biol.">
        <title>Shared evolutionary footprints suggest mitochondrial oxidative damage underlies multiple complex I losses in fungi.</title>
        <authorList>
            <person name="Schikora-Tamarit M.A."/>
            <person name="Marcet-Houben M."/>
            <person name="Nosek J."/>
            <person name="Gabaldon T."/>
        </authorList>
    </citation>
    <scope>NUCLEOTIDE SEQUENCE</scope>
    <source>
        <strain evidence="2">CBS6341</strain>
    </source>
</reference>
<gene>
    <name evidence="2" type="ORF">WICMUC_004622</name>
</gene>
<evidence type="ECO:0008006" key="4">
    <source>
        <dbReference type="Google" id="ProtNLM"/>
    </source>
</evidence>
<dbReference type="OrthoDB" id="3981290at2759"/>
<feature type="region of interest" description="Disordered" evidence="1">
    <location>
        <begin position="343"/>
        <end position="391"/>
    </location>
</feature>
<feature type="compositionally biased region" description="Low complexity" evidence="1">
    <location>
        <begin position="206"/>
        <end position="224"/>
    </location>
</feature>
<protein>
    <recommendedName>
        <fullName evidence="4">Transcription elongation factor Eaf N-terminal domain-containing protein</fullName>
    </recommendedName>
</protein>
<organism evidence="2 3">
    <name type="scientific">Wickerhamomyces mucosus</name>
    <dbReference type="NCBI Taxonomy" id="1378264"/>
    <lineage>
        <taxon>Eukaryota</taxon>
        <taxon>Fungi</taxon>
        <taxon>Dikarya</taxon>
        <taxon>Ascomycota</taxon>
        <taxon>Saccharomycotina</taxon>
        <taxon>Saccharomycetes</taxon>
        <taxon>Phaffomycetales</taxon>
        <taxon>Wickerhamomycetaceae</taxon>
        <taxon>Wickerhamomyces</taxon>
    </lineage>
</organism>
<accession>A0A9P8PGD4</accession>
<sequence>MANTSLDNYETKDQIDVSKPFQLLRDGSSDLFELKTDIVDSTKGMTFKGTVGSPDVETKDSNLNCVLIFNQLSNTFELTKVDNELQTTSIKEEDNSEKEEETTTTIAHESNNASSKLSDQLKPHIFTKSPPIFQQQPSPPAFKKRVHKEPSIFQPKQRTRAPSNGASTVTRPKKLTPNENSTPSPPLHQEQTVKLERPMSSNGRISSPKPSPLSLSSYPPQSSKIYGSPERKKTPEINKKKSKKLNKTPPNDDDINNNISSSESTPKTSTNGGRATLSQIASKRPPSASVTTPTISHVETPTDVRNNDSEEVDELELDELVDQLDFDNVVDDDDNGFIIVEDQNKNNGSTSSVMEFKFDDSDDRRPRSLRDFVGAASNNDDENDISSSEEE</sequence>
<dbReference type="AlphaFoldDB" id="A0A9P8PGD4"/>
<name>A0A9P8PGD4_9ASCO</name>
<evidence type="ECO:0000313" key="3">
    <source>
        <dbReference type="Proteomes" id="UP000769528"/>
    </source>
</evidence>
<evidence type="ECO:0000313" key="2">
    <source>
        <dbReference type="EMBL" id="KAH3671441.1"/>
    </source>
</evidence>
<dbReference type="EMBL" id="JAEUBF010001278">
    <property type="protein sequence ID" value="KAH3671441.1"/>
    <property type="molecule type" value="Genomic_DNA"/>
</dbReference>
<feature type="compositionally biased region" description="Basic and acidic residues" evidence="1">
    <location>
        <begin position="356"/>
        <end position="370"/>
    </location>
</feature>
<feature type="compositionally biased region" description="Basic and acidic residues" evidence="1">
    <location>
        <begin position="229"/>
        <end position="239"/>
    </location>
</feature>